<keyword evidence="6 10" id="KW-1133">Transmembrane helix</keyword>
<feature type="domain" description="Prepilin peptidase A24 N-terminal" evidence="12">
    <location>
        <begin position="23"/>
        <end position="129"/>
    </location>
</feature>
<protein>
    <recommendedName>
        <fullName evidence="9">Prepilin leader peptidase/N-methyltransferase</fullName>
        <ecNumber evidence="9">2.1.1.-</ecNumber>
        <ecNumber evidence="9">3.4.23.43</ecNumber>
    </recommendedName>
</protein>
<evidence type="ECO:0000256" key="7">
    <source>
        <dbReference type="ARBA" id="ARBA00023136"/>
    </source>
</evidence>
<comment type="catalytic activity">
    <reaction evidence="9">
        <text>Typically cleaves a -Gly-|-Phe- bond to release an N-terminal, basic peptide of 5-8 residues from type IV prepilin, and then N-methylates the new N-terminal amino group, the methyl donor being S-adenosyl-L-methionine.</text>
        <dbReference type="EC" id="3.4.23.43"/>
    </reaction>
</comment>
<feature type="transmembrane region" description="Helical" evidence="10">
    <location>
        <begin position="256"/>
        <end position="274"/>
    </location>
</feature>
<dbReference type="EMBL" id="CP116766">
    <property type="protein sequence ID" value="WCL71081.1"/>
    <property type="molecule type" value="Genomic_DNA"/>
</dbReference>
<name>A0ABY7RIN0_9NEIS</name>
<keyword evidence="9" id="KW-0511">Multifunctional enzyme</keyword>
<feature type="transmembrane region" description="Helical" evidence="10">
    <location>
        <begin position="16"/>
        <end position="36"/>
    </location>
</feature>
<evidence type="ECO:0000256" key="3">
    <source>
        <dbReference type="ARBA" id="ARBA00022475"/>
    </source>
</evidence>
<evidence type="ECO:0000256" key="2">
    <source>
        <dbReference type="ARBA" id="ARBA00005801"/>
    </source>
</evidence>
<evidence type="ECO:0000256" key="9">
    <source>
        <dbReference type="RuleBase" id="RU003794"/>
    </source>
</evidence>
<evidence type="ECO:0000256" key="5">
    <source>
        <dbReference type="ARBA" id="ARBA00022692"/>
    </source>
</evidence>
<dbReference type="InterPro" id="IPR010627">
    <property type="entry name" value="Prepilin_pept_A24_N"/>
</dbReference>
<dbReference type="EC" id="3.4.23.43" evidence="9"/>
<evidence type="ECO:0000256" key="4">
    <source>
        <dbReference type="ARBA" id="ARBA00022519"/>
    </source>
</evidence>
<dbReference type="Proteomes" id="UP001221268">
    <property type="component" value="Chromosome"/>
</dbReference>
<dbReference type="Gene3D" id="1.20.120.1220">
    <property type="match status" value="1"/>
</dbReference>
<organism evidence="13 14">
    <name type="scientific">Neisseria lisongii</name>
    <dbReference type="NCBI Taxonomy" id="2912188"/>
    <lineage>
        <taxon>Bacteria</taxon>
        <taxon>Pseudomonadati</taxon>
        <taxon>Pseudomonadota</taxon>
        <taxon>Betaproteobacteria</taxon>
        <taxon>Neisseriales</taxon>
        <taxon>Neisseriaceae</taxon>
        <taxon>Neisseria</taxon>
    </lineage>
</organism>
<evidence type="ECO:0000256" key="8">
    <source>
        <dbReference type="RuleBase" id="RU003793"/>
    </source>
</evidence>
<keyword evidence="7 10" id="KW-0472">Membrane</keyword>
<feature type="transmembrane region" description="Helical" evidence="10">
    <location>
        <begin position="119"/>
        <end position="149"/>
    </location>
</feature>
<keyword evidence="5 9" id="KW-0812">Transmembrane</keyword>
<evidence type="ECO:0000313" key="14">
    <source>
        <dbReference type="Proteomes" id="UP001221268"/>
    </source>
</evidence>
<dbReference type="PANTHER" id="PTHR30487">
    <property type="entry name" value="TYPE 4 PREPILIN-LIKE PROTEINS LEADER PEPTIDE-PROCESSING ENZYME"/>
    <property type="match status" value="1"/>
</dbReference>
<evidence type="ECO:0000256" key="6">
    <source>
        <dbReference type="ARBA" id="ARBA00022989"/>
    </source>
</evidence>
<dbReference type="Pfam" id="PF06750">
    <property type="entry name" value="A24_N_bact"/>
    <property type="match status" value="1"/>
</dbReference>
<evidence type="ECO:0000313" key="13">
    <source>
        <dbReference type="EMBL" id="WCL71081.1"/>
    </source>
</evidence>
<sequence>MTALSDLFRQLDTPTLLLFCAFIGGIIGSFLNVVIYRLPLMMEREFTLFAKNQLQQPLALEDRQTFNLFRPASHCPKCRTPLNMRQNIPIFGYLLSGGKCRHCGQGFGSRYLRVECVTAVLFAAAAWRFGAGIALIGILAFTSALIALAEIDADTHYLPDQITLPLLWLGLLLNSDGLYVPLQSAVIGAAAGYLALWLPNAVFHKLTGQTGMGHGDFKLLAALGAWNGVEMLAFTVFAASLAGLVAALLLRVKKGQYFAFGPALAVAGWCAAVFRTPIQTAFEHWLGNPIF</sequence>
<dbReference type="RefSeq" id="WP_237091275.1">
    <property type="nucleotide sequence ID" value="NZ_CP116766.1"/>
</dbReference>
<dbReference type="Pfam" id="PF01478">
    <property type="entry name" value="Peptidase_A24"/>
    <property type="match status" value="1"/>
</dbReference>
<keyword evidence="14" id="KW-1185">Reference proteome</keyword>
<keyword evidence="9" id="KW-0489">Methyltransferase</keyword>
<evidence type="ECO:0000256" key="10">
    <source>
        <dbReference type="SAM" id="Phobius"/>
    </source>
</evidence>
<comment type="subcellular location">
    <subcellularLocation>
        <location evidence="1">Cell inner membrane</location>
        <topology evidence="1">Multi-pass membrane protein</topology>
    </subcellularLocation>
    <subcellularLocation>
        <location evidence="9">Cell membrane</location>
        <topology evidence="9">Multi-pass membrane protein</topology>
    </subcellularLocation>
</comment>
<keyword evidence="9" id="KW-0645">Protease</keyword>
<comment type="similarity">
    <text evidence="2 8">Belongs to the peptidase A24 family.</text>
</comment>
<keyword evidence="9" id="KW-0808">Transferase</keyword>
<proteinExistence type="inferred from homology"/>
<dbReference type="InterPro" id="IPR050882">
    <property type="entry name" value="Prepilin_peptidase/N-MTase"/>
</dbReference>
<dbReference type="PRINTS" id="PR00864">
    <property type="entry name" value="PREPILNPTASE"/>
</dbReference>
<dbReference type="PANTHER" id="PTHR30487:SF0">
    <property type="entry name" value="PREPILIN LEADER PEPTIDASE_N-METHYLTRANSFERASE-RELATED"/>
    <property type="match status" value="1"/>
</dbReference>
<evidence type="ECO:0000256" key="1">
    <source>
        <dbReference type="ARBA" id="ARBA00004429"/>
    </source>
</evidence>
<reference evidence="13 14" key="1">
    <citation type="submission" date="2023-01" db="EMBL/GenBank/DDBJ databases">
        <authorList>
            <person name="Yang C."/>
        </authorList>
    </citation>
    <scope>NUCLEOTIDE SEQUENCE [LARGE SCALE GENOMIC DNA]</scope>
    <source>
        <strain evidence="13 14">ZJ106</strain>
    </source>
</reference>
<keyword evidence="9" id="KW-0378">Hydrolase</keyword>
<dbReference type="InterPro" id="IPR000045">
    <property type="entry name" value="Prepilin_IV_endopep_pep"/>
</dbReference>
<dbReference type="EC" id="2.1.1.-" evidence="9"/>
<feature type="transmembrane region" description="Helical" evidence="10">
    <location>
        <begin position="219"/>
        <end position="250"/>
    </location>
</feature>
<keyword evidence="3" id="KW-1003">Cell membrane</keyword>
<feature type="domain" description="Prepilin type IV endopeptidase peptidase" evidence="11">
    <location>
        <begin position="140"/>
        <end position="247"/>
    </location>
</feature>
<gene>
    <name evidence="13" type="ORF">PJU73_06905</name>
</gene>
<accession>A0ABY7RIN0</accession>
<comment type="function">
    <text evidence="9">Plays an essential role in type IV pili and type II pseudopili formation by proteolytically removing the leader sequence from substrate proteins and subsequently monomethylating the alpha-amino group of the newly exposed N-terminal phenylalanine.</text>
</comment>
<keyword evidence="4" id="KW-0997">Cell inner membrane</keyword>
<dbReference type="InterPro" id="IPR014032">
    <property type="entry name" value="Peptidase_A24A_bac"/>
</dbReference>
<evidence type="ECO:0000259" key="11">
    <source>
        <dbReference type="Pfam" id="PF01478"/>
    </source>
</evidence>
<evidence type="ECO:0000259" key="12">
    <source>
        <dbReference type="Pfam" id="PF06750"/>
    </source>
</evidence>